<evidence type="ECO:0000256" key="3">
    <source>
        <dbReference type="ARBA" id="ARBA00022857"/>
    </source>
</evidence>
<organism evidence="10 11">
    <name type="scientific">Brevundimonas kwangchunensis</name>
    <dbReference type="NCBI Taxonomy" id="322163"/>
    <lineage>
        <taxon>Bacteria</taxon>
        <taxon>Pseudomonadati</taxon>
        <taxon>Pseudomonadota</taxon>
        <taxon>Alphaproteobacteria</taxon>
        <taxon>Caulobacterales</taxon>
        <taxon>Caulobacteraceae</taxon>
        <taxon>Brevundimonas</taxon>
    </lineage>
</organism>
<feature type="domain" description="Shikimate dehydrogenase substrate binding N-terminal" evidence="9">
    <location>
        <begin position="7"/>
        <end position="89"/>
    </location>
</feature>
<feature type="active site" description="Proton acceptor" evidence="7">
    <location>
        <position position="67"/>
    </location>
</feature>
<dbReference type="SUPFAM" id="SSF53223">
    <property type="entry name" value="Aminoacid dehydrogenase-like, N-terminal domain"/>
    <property type="match status" value="1"/>
</dbReference>
<feature type="domain" description="Quinate/shikimate 5-dehydrogenase/glutamyl-tRNA reductase" evidence="8">
    <location>
        <begin position="112"/>
        <end position="178"/>
    </location>
</feature>
<name>A0ABP3RPV3_9CAUL</name>
<dbReference type="InterPro" id="IPR022893">
    <property type="entry name" value="Shikimate_DH_fam"/>
</dbReference>
<feature type="binding site" evidence="7">
    <location>
        <position position="63"/>
    </location>
    <ligand>
        <name>shikimate</name>
        <dbReference type="ChEBI" id="CHEBI:36208"/>
    </ligand>
</feature>
<feature type="binding site" evidence="7">
    <location>
        <begin position="152"/>
        <end position="157"/>
    </location>
    <ligand>
        <name>NADP(+)</name>
        <dbReference type="ChEBI" id="CHEBI:58349"/>
    </ligand>
</feature>
<comment type="pathway">
    <text evidence="1 7">Metabolic intermediate biosynthesis; chorismate biosynthesis; chorismate from D-erythrose 4-phosphate and phosphoenolpyruvate: step 4/7.</text>
</comment>
<comment type="caution">
    <text evidence="7">Lacks conserved residue(s) required for the propagation of feature annotation.</text>
</comment>
<comment type="subunit">
    <text evidence="7">Homodimer.</text>
</comment>
<dbReference type="PANTHER" id="PTHR21089:SF1">
    <property type="entry name" value="BIFUNCTIONAL 3-DEHYDROQUINATE DEHYDRATASE_SHIKIMATE DEHYDROGENASE, CHLOROPLASTIC"/>
    <property type="match status" value="1"/>
</dbReference>
<dbReference type="SUPFAM" id="SSF51735">
    <property type="entry name" value="NAD(P)-binding Rossmann-fold domains"/>
    <property type="match status" value="1"/>
</dbReference>
<dbReference type="Gene3D" id="3.40.50.10860">
    <property type="entry name" value="Leucine Dehydrogenase, chain A, domain 1"/>
    <property type="match status" value="1"/>
</dbReference>
<accession>A0ABP3RPV3</accession>
<feature type="binding site" evidence="7">
    <location>
        <position position="235"/>
    </location>
    <ligand>
        <name>shikimate</name>
        <dbReference type="ChEBI" id="CHEBI:36208"/>
    </ligand>
</feature>
<feature type="binding site" evidence="7">
    <location>
        <position position="228"/>
    </location>
    <ligand>
        <name>NADP(+)</name>
        <dbReference type="ChEBI" id="CHEBI:58349"/>
    </ligand>
</feature>
<dbReference type="Pfam" id="PF08501">
    <property type="entry name" value="Shikimate_dh_N"/>
    <property type="match status" value="1"/>
</dbReference>
<comment type="similarity">
    <text evidence="7">Belongs to the shikimate dehydrogenase family.</text>
</comment>
<dbReference type="Pfam" id="PF01488">
    <property type="entry name" value="Shikimate_DH"/>
    <property type="match status" value="1"/>
</dbReference>
<dbReference type="InterPro" id="IPR036291">
    <property type="entry name" value="NAD(P)-bd_dom_sf"/>
</dbReference>
<dbReference type="RefSeq" id="WP_343790515.1">
    <property type="nucleotide sequence ID" value="NZ_BAAAGA010000001.1"/>
</dbReference>
<dbReference type="InterPro" id="IPR046346">
    <property type="entry name" value="Aminoacid_DH-like_N_sf"/>
</dbReference>
<feature type="binding site" evidence="7">
    <location>
        <position position="205"/>
    </location>
    <ligand>
        <name>NADP(+)</name>
        <dbReference type="ChEBI" id="CHEBI:58349"/>
    </ligand>
</feature>
<sequence length="265" mass="26819">MTIRAGVAGQPIAHSLSPLLHSAWIEAAGLDATYEAFGPEDETGFEALVGEVGAGRMRGLNVTSPFKEQALALADEVSATARDCGSANLLVFEGGRVFADSTDGRGLLGALAEQAPGLDVAGRSAVILGAGGAARAAAAALRDARASVGILNRTRARAEVLAGDLGVSVVDVDALGDAALVVNALSVRPEIDLAALQADAVVMDMTYRPLITPFLAEARARGLTIVDGLAMLIGQAVPSFEALFGRAPPAVDVRAKALAVLGEAG</sequence>
<evidence type="ECO:0000256" key="4">
    <source>
        <dbReference type="ARBA" id="ARBA00023002"/>
    </source>
</evidence>
<dbReference type="PANTHER" id="PTHR21089">
    <property type="entry name" value="SHIKIMATE DEHYDROGENASE"/>
    <property type="match status" value="1"/>
</dbReference>
<evidence type="ECO:0000259" key="8">
    <source>
        <dbReference type="Pfam" id="PF01488"/>
    </source>
</evidence>
<keyword evidence="7" id="KW-0028">Amino-acid biosynthesis</keyword>
<feature type="binding site" evidence="7">
    <location>
        <position position="103"/>
    </location>
    <ligand>
        <name>shikimate</name>
        <dbReference type="ChEBI" id="CHEBI:36208"/>
    </ligand>
</feature>
<evidence type="ECO:0000259" key="9">
    <source>
        <dbReference type="Pfam" id="PF08501"/>
    </source>
</evidence>
<protein>
    <recommendedName>
        <fullName evidence="2 7">Shikimate dehydrogenase (NADP(+))</fullName>
        <shortName evidence="7">SDH</shortName>
        <ecNumber evidence="2 7">1.1.1.25</ecNumber>
    </recommendedName>
</protein>
<feature type="binding site" evidence="7">
    <location>
        <begin position="15"/>
        <end position="17"/>
    </location>
    <ligand>
        <name>shikimate</name>
        <dbReference type="ChEBI" id="CHEBI:36208"/>
    </ligand>
</feature>
<gene>
    <name evidence="7 10" type="primary">aroE</name>
    <name evidence="10" type="ORF">GCM10009422_07230</name>
</gene>
<dbReference type="EC" id="1.1.1.25" evidence="2 7"/>
<feature type="binding site" evidence="7">
    <location>
        <position position="88"/>
    </location>
    <ligand>
        <name>shikimate</name>
        <dbReference type="ChEBI" id="CHEBI:36208"/>
    </ligand>
</feature>
<evidence type="ECO:0000256" key="6">
    <source>
        <dbReference type="ARBA" id="ARBA00049442"/>
    </source>
</evidence>
<dbReference type="Gene3D" id="3.40.50.720">
    <property type="entry name" value="NAD(P)-binding Rossmann-like Domain"/>
    <property type="match status" value="1"/>
</dbReference>
<feature type="binding site" evidence="7">
    <location>
        <position position="207"/>
    </location>
    <ligand>
        <name>shikimate</name>
        <dbReference type="ChEBI" id="CHEBI:36208"/>
    </ligand>
</feature>
<evidence type="ECO:0000256" key="2">
    <source>
        <dbReference type="ARBA" id="ARBA00012962"/>
    </source>
</evidence>
<evidence type="ECO:0000313" key="10">
    <source>
        <dbReference type="EMBL" id="GAA0614779.1"/>
    </source>
</evidence>
<dbReference type="InterPro" id="IPR006151">
    <property type="entry name" value="Shikm_DH/Glu-tRNA_Rdtase"/>
</dbReference>
<keyword evidence="4 7" id="KW-0560">Oxidoreductase</keyword>
<evidence type="ECO:0000256" key="7">
    <source>
        <dbReference type="HAMAP-Rule" id="MF_00222"/>
    </source>
</evidence>
<dbReference type="InterPro" id="IPR013708">
    <property type="entry name" value="Shikimate_DH-bd_N"/>
</dbReference>
<dbReference type="HAMAP" id="MF_00222">
    <property type="entry name" value="Shikimate_DH_AroE"/>
    <property type="match status" value="1"/>
</dbReference>
<comment type="catalytic activity">
    <reaction evidence="6 7">
        <text>shikimate + NADP(+) = 3-dehydroshikimate + NADPH + H(+)</text>
        <dbReference type="Rhea" id="RHEA:17737"/>
        <dbReference type="ChEBI" id="CHEBI:15378"/>
        <dbReference type="ChEBI" id="CHEBI:16630"/>
        <dbReference type="ChEBI" id="CHEBI:36208"/>
        <dbReference type="ChEBI" id="CHEBI:57783"/>
        <dbReference type="ChEBI" id="CHEBI:58349"/>
        <dbReference type="EC" id="1.1.1.25"/>
    </reaction>
</comment>
<keyword evidence="3 7" id="KW-0521">NADP</keyword>
<evidence type="ECO:0000256" key="5">
    <source>
        <dbReference type="ARBA" id="ARBA00023141"/>
    </source>
</evidence>
<keyword evidence="5 7" id="KW-0057">Aromatic amino acid biosynthesis</keyword>
<feature type="binding site" evidence="7">
    <location>
        <begin position="129"/>
        <end position="133"/>
    </location>
    <ligand>
        <name>NADP(+)</name>
        <dbReference type="ChEBI" id="CHEBI:58349"/>
    </ligand>
</feature>
<evidence type="ECO:0000313" key="11">
    <source>
        <dbReference type="Proteomes" id="UP001501352"/>
    </source>
</evidence>
<keyword evidence="11" id="KW-1185">Reference proteome</keyword>
<dbReference type="EMBL" id="BAAAGA010000001">
    <property type="protein sequence ID" value="GAA0614779.1"/>
    <property type="molecule type" value="Genomic_DNA"/>
</dbReference>
<evidence type="ECO:0000256" key="1">
    <source>
        <dbReference type="ARBA" id="ARBA00004871"/>
    </source>
</evidence>
<proteinExistence type="inferred from homology"/>
<reference evidence="11" key="1">
    <citation type="journal article" date="2019" name="Int. J. Syst. Evol. Microbiol.">
        <title>The Global Catalogue of Microorganisms (GCM) 10K type strain sequencing project: providing services to taxonomists for standard genome sequencing and annotation.</title>
        <authorList>
            <consortium name="The Broad Institute Genomics Platform"/>
            <consortium name="The Broad Institute Genome Sequencing Center for Infectious Disease"/>
            <person name="Wu L."/>
            <person name="Ma J."/>
        </authorList>
    </citation>
    <scope>NUCLEOTIDE SEQUENCE [LARGE SCALE GENOMIC DNA]</scope>
    <source>
        <strain evidence="11">JCM 12928</strain>
    </source>
</reference>
<dbReference type="Proteomes" id="UP001501352">
    <property type="component" value="Unassembled WGS sequence"/>
</dbReference>
<comment type="function">
    <text evidence="7">Involved in the biosynthesis of the chorismate, which leads to the biosynthesis of aromatic amino acids. Catalyzes the reversible NADPH linked reduction of 3-dehydroshikimate (DHSA) to yield shikimate (SA).</text>
</comment>
<comment type="caution">
    <text evidence="10">The sequence shown here is derived from an EMBL/GenBank/DDBJ whole genome shotgun (WGS) entry which is preliminary data.</text>
</comment>